<evidence type="ECO:0000256" key="11">
    <source>
        <dbReference type="PROSITE-ProRule" id="PRU00042"/>
    </source>
</evidence>
<evidence type="ECO:0000259" key="14">
    <source>
        <dbReference type="PROSITE" id="PS50804"/>
    </source>
</evidence>
<keyword evidence="6 11" id="KW-0863">Zinc-finger</keyword>
<evidence type="ECO:0000256" key="5">
    <source>
        <dbReference type="ARBA" id="ARBA00022737"/>
    </source>
</evidence>
<dbReference type="SMART" id="SM00431">
    <property type="entry name" value="SCAN"/>
    <property type="match status" value="1"/>
</dbReference>
<keyword evidence="15" id="KW-1185">Reference proteome</keyword>
<evidence type="ECO:0000313" key="15">
    <source>
        <dbReference type="Proteomes" id="UP001190640"/>
    </source>
</evidence>
<comment type="subcellular location">
    <subcellularLocation>
        <location evidence="2">Nucleus</location>
    </subcellularLocation>
</comment>
<feature type="domain" description="C2H2-type" evidence="13">
    <location>
        <begin position="423"/>
        <end position="450"/>
    </location>
</feature>
<evidence type="ECO:0000256" key="4">
    <source>
        <dbReference type="ARBA" id="ARBA00022723"/>
    </source>
</evidence>
<dbReference type="PROSITE" id="PS50804">
    <property type="entry name" value="SCAN_BOX"/>
    <property type="match status" value="1"/>
</dbReference>
<dbReference type="PANTHER" id="PTHR24393:SF100">
    <property type="entry name" value="ZINC FINGER PROTEIN-RELATED"/>
    <property type="match status" value="1"/>
</dbReference>
<dbReference type="PROSITE" id="PS00028">
    <property type="entry name" value="ZINC_FINGER_C2H2_1"/>
    <property type="match status" value="8"/>
</dbReference>
<evidence type="ECO:0000256" key="10">
    <source>
        <dbReference type="ARBA" id="ARBA00023242"/>
    </source>
</evidence>
<dbReference type="InterPro" id="IPR038269">
    <property type="entry name" value="SCAN_sf"/>
</dbReference>
<keyword evidence="7" id="KW-0862">Zinc</keyword>
<sequence>MTTGHKDGSILSIHLDHVQGKGMKGSDMDLAGKGCLGAQAGGMKRVREGIAVERVKEEPDKGLPQRWEAQWQQFLKVVETPSSEEGHLELPGQQRYTGCSQSPLDASQQLIGDEVPQLLFGSLKKGQPPEDVSVAKDKAACKKIKDEFSDEDGYEQVILGEDAVGWDAERQRFRQFCYQEAKGPQETYGELQSLCHQWLKPDRHTKEQILELVILEQLLTILPPEIQSWVKQHRPDSCPRAVALTEDFLLIQKREVPGPLQAEVANFPKAEGPPLNSCQWPLFKEIKQEDQRDPTLPAGGGEELRGEKDNQGGSCGEAEPPWMFSGEAELTDCFRSGDASEDSPQKRKEGLIDFQGCKNGLSEEMDQPQILMGEPEKMHIQHGEVFQYQPEFIDHQPSHMEEKTYEHFDCVVPQRVPMGEKPYICSTCGKSFTEHTILVAHERTHSAESLFKPIDASLYFSCSSLLIKDTRAPVRDRPYQCTNCEKSFGTRAILISHKRTHTGEKPYRCPECGKCFSMASALIRHKRTHTGERPYKCLECGRCFGDRSGFNTHARTHTGEKLYRCLDCGKSFGRQAHLVDHERTHTGEKPYQCPDCEKCFSSLSILIKHKRTHTGEKPYQCSFCTKSFSQSSSCMKHERTHTGEKPYKCSYCGQSFSQNSSCVRHERTHSGEKTLK</sequence>
<keyword evidence="10" id="KW-0539">Nucleus</keyword>
<comment type="function">
    <text evidence="1">May be involved in transcriptional regulation.</text>
</comment>
<dbReference type="Proteomes" id="UP001190640">
    <property type="component" value="Chromosome 4"/>
</dbReference>
<dbReference type="FunFam" id="1.10.4020.10:FF:000001">
    <property type="entry name" value="zinc finger protein 263 isoform X1"/>
    <property type="match status" value="1"/>
</dbReference>
<dbReference type="GO" id="GO:0001228">
    <property type="term" value="F:DNA-binding transcription activator activity, RNA polymerase II-specific"/>
    <property type="evidence" value="ECO:0007669"/>
    <property type="project" value="TreeGrafter"/>
</dbReference>
<dbReference type="GO" id="GO:0005634">
    <property type="term" value="C:nucleus"/>
    <property type="evidence" value="ECO:0007669"/>
    <property type="project" value="UniProtKB-SubCell"/>
</dbReference>
<keyword evidence="8" id="KW-0805">Transcription regulation</keyword>
<dbReference type="SUPFAM" id="SSF47353">
    <property type="entry name" value="Retrovirus capsid dimerization domain-like"/>
    <property type="match status" value="1"/>
</dbReference>
<dbReference type="PANTHER" id="PTHR24393">
    <property type="entry name" value="ZINC FINGER PROTEIN"/>
    <property type="match status" value="1"/>
</dbReference>
<dbReference type="AlphaFoldDB" id="A0AA97KU40"/>
<feature type="domain" description="C2H2-type" evidence="13">
    <location>
        <begin position="479"/>
        <end position="506"/>
    </location>
</feature>
<protein>
    <submittedName>
        <fullName evidence="16">Zinc finger protein 436-like isoform X1</fullName>
    </submittedName>
</protein>
<evidence type="ECO:0000313" key="16">
    <source>
        <dbReference type="RefSeq" id="XP_054831575.1"/>
    </source>
</evidence>
<dbReference type="InterPro" id="IPR036236">
    <property type="entry name" value="Znf_C2H2_sf"/>
</dbReference>
<comment type="similarity">
    <text evidence="3">Belongs to the krueppel C2H2-type zinc-finger protein family.</text>
</comment>
<feature type="domain" description="C2H2-type" evidence="13">
    <location>
        <begin position="507"/>
        <end position="534"/>
    </location>
</feature>
<evidence type="ECO:0000259" key="13">
    <source>
        <dbReference type="PROSITE" id="PS50157"/>
    </source>
</evidence>
<keyword evidence="4" id="KW-0479">Metal-binding</keyword>
<dbReference type="FunFam" id="3.30.160.60:FF:000016">
    <property type="entry name" value="zinc finger protein 37 homolog"/>
    <property type="match status" value="1"/>
</dbReference>
<feature type="region of interest" description="Disordered" evidence="12">
    <location>
        <begin position="286"/>
        <end position="322"/>
    </location>
</feature>
<dbReference type="CDD" id="cd07936">
    <property type="entry name" value="SCAN"/>
    <property type="match status" value="1"/>
</dbReference>
<keyword evidence="5" id="KW-0677">Repeat</keyword>
<dbReference type="FunFam" id="3.30.160.60:FF:000495">
    <property type="entry name" value="zinc finger protein 668"/>
    <property type="match status" value="1"/>
</dbReference>
<organism evidence="15 16">
    <name type="scientific">Eublepharis macularius</name>
    <name type="common">Leopard gecko</name>
    <name type="synonym">Cyrtodactylus macularius</name>
    <dbReference type="NCBI Taxonomy" id="481883"/>
    <lineage>
        <taxon>Eukaryota</taxon>
        <taxon>Metazoa</taxon>
        <taxon>Chordata</taxon>
        <taxon>Craniata</taxon>
        <taxon>Vertebrata</taxon>
        <taxon>Euteleostomi</taxon>
        <taxon>Lepidosauria</taxon>
        <taxon>Squamata</taxon>
        <taxon>Bifurcata</taxon>
        <taxon>Gekkota</taxon>
        <taxon>Eublepharidae</taxon>
        <taxon>Eublepharinae</taxon>
        <taxon>Eublepharis</taxon>
    </lineage>
</organism>
<evidence type="ECO:0000256" key="9">
    <source>
        <dbReference type="ARBA" id="ARBA00023163"/>
    </source>
</evidence>
<dbReference type="FunFam" id="3.30.160.60:FF:000051">
    <property type="entry name" value="zinc finger protein 585A"/>
    <property type="match status" value="1"/>
</dbReference>
<dbReference type="PROSITE" id="PS50157">
    <property type="entry name" value="ZINC_FINGER_C2H2_2"/>
    <property type="match status" value="8"/>
</dbReference>
<reference evidence="16" key="1">
    <citation type="submission" date="2025-08" db="UniProtKB">
        <authorList>
            <consortium name="RefSeq"/>
        </authorList>
    </citation>
    <scope>IDENTIFICATION</scope>
    <source>
        <tissue evidence="16">Blood</tissue>
    </source>
</reference>
<evidence type="ECO:0000256" key="12">
    <source>
        <dbReference type="SAM" id="MobiDB-lite"/>
    </source>
</evidence>
<dbReference type="Gene3D" id="3.30.160.60">
    <property type="entry name" value="Classic Zinc Finger"/>
    <property type="match status" value="8"/>
</dbReference>
<feature type="domain" description="C2H2-type" evidence="13">
    <location>
        <begin position="591"/>
        <end position="618"/>
    </location>
</feature>
<accession>A0AA97KU40</accession>
<dbReference type="GO" id="GO:0008270">
    <property type="term" value="F:zinc ion binding"/>
    <property type="evidence" value="ECO:0007669"/>
    <property type="project" value="UniProtKB-KW"/>
</dbReference>
<evidence type="ECO:0000256" key="7">
    <source>
        <dbReference type="ARBA" id="ARBA00022833"/>
    </source>
</evidence>
<proteinExistence type="inferred from homology"/>
<feature type="domain" description="C2H2-type" evidence="13">
    <location>
        <begin position="647"/>
        <end position="674"/>
    </location>
</feature>
<dbReference type="InterPro" id="IPR013087">
    <property type="entry name" value="Znf_C2H2_type"/>
</dbReference>
<evidence type="ECO:0000256" key="6">
    <source>
        <dbReference type="ARBA" id="ARBA00022771"/>
    </source>
</evidence>
<dbReference type="Pfam" id="PF13912">
    <property type="entry name" value="zf-C2H2_6"/>
    <property type="match status" value="1"/>
</dbReference>
<evidence type="ECO:0000256" key="2">
    <source>
        <dbReference type="ARBA" id="ARBA00004123"/>
    </source>
</evidence>
<feature type="domain" description="C2H2-type" evidence="13">
    <location>
        <begin position="535"/>
        <end position="562"/>
    </location>
</feature>
<dbReference type="FunFam" id="3.30.160.60:FF:000512">
    <property type="entry name" value="zinc finger protein 197 isoform X1"/>
    <property type="match status" value="2"/>
</dbReference>
<dbReference type="InterPro" id="IPR003309">
    <property type="entry name" value="SCAN_dom"/>
</dbReference>
<dbReference type="GO" id="GO:0000978">
    <property type="term" value="F:RNA polymerase II cis-regulatory region sequence-specific DNA binding"/>
    <property type="evidence" value="ECO:0007669"/>
    <property type="project" value="TreeGrafter"/>
</dbReference>
<evidence type="ECO:0000256" key="3">
    <source>
        <dbReference type="ARBA" id="ARBA00006991"/>
    </source>
</evidence>
<feature type="domain" description="SCAN box" evidence="14">
    <location>
        <begin position="170"/>
        <end position="248"/>
    </location>
</feature>
<dbReference type="Pfam" id="PF00096">
    <property type="entry name" value="zf-C2H2"/>
    <property type="match status" value="6"/>
</dbReference>
<feature type="domain" description="C2H2-type" evidence="13">
    <location>
        <begin position="619"/>
        <end position="646"/>
    </location>
</feature>
<dbReference type="SMART" id="SM00355">
    <property type="entry name" value="ZnF_C2H2"/>
    <property type="match status" value="8"/>
</dbReference>
<evidence type="ECO:0000256" key="8">
    <source>
        <dbReference type="ARBA" id="ARBA00023015"/>
    </source>
</evidence>
<evidence type="ECO:0000256" key="1">
    <source>
        <dbReference type="ARBA" id="ARBA00003767"/>
    </source>
</evidence>
<dbReference type="GeneID" id="129327137"/>
<gene>
    <name evidence="16" type="primary">LOC129327137</name>
</gene>
<dbReference type="SUPFAM" id="SSF57667">
    <property type="entry name" value="beta-beta-alpha zinc fingers"/>
    <property type="match status" value="5"/>
</dbReference>
<name>A0AA97KU40_EUBMA</name>
<dbReference type="RefSeq" id="XP_054831575.1">
    <property type="nucleotide sequence ID" value="XM_054975600.1"/>
</dbReference>
<keyword evidence="9" id="KW-0804">Transcription</keyword>
<dbReference type="Pfam" id="PF02023">
    <property type="entry name" value="SCAN"/>
    <property type="match status" value="1"/>
</dbReference>
<dbReference type="FunFam" id="3.30.160.60:FF:002343">
    <property type="entry name" value="Zinc finger protein 33A"/>
    <property type="match status" value="3"/>
</dbReference>
<dbReference type="KEGG" id="emc:129327137"/>
<dbReference type="Gene3D" id="1.10.4020.10">
    <property type="entry name" value="DNA breaking-rejoining enzymes"/>
    <property type="match status" value="1"/>
</dbReference>
<feature type="domain" description="C2H2-type" evidence="13">
    <location>
        <begin position="563"/>
        <end position="590"/>
    </location>
</feature>